<evidence type="ECO:0000256" key="4">
    <source>
        <dbReference type="ARBA" id="ARBA00022989"/>
    </source>
</evidence>
<evidence type="ECO:0000256" key="5">
    <source>
        <dbReference type="ARBA" id="ARBA00023136"/>
    </source>
</evidence>
<dbReference type="RefSeq" id="WP_035846638.1">
    <property type="nucleotide sequence ID" value="NZ_BNAB01000009.1"/>
</dbReference>
<gene>
    <name evidence="8" type="ORF">GCM10008024_21890</name>
    <name evidence="9" type="ORF">SAMN05444006_11368</name>
</gene>
<reference evidence="8" key="1">
    <citation type="journal article" date="2014" name="Int. J. Syst. Evol. Microbiol.">
        <title>Complete genome sequence of Corynebacterium casei LMG S-19264T (=DSM 44701T), isolated from a smear-ripened cheese.</title>
        <authorList>
            <consortium name="US DOE Joint Genome Institute (JGI-PGF)"/>
            <person name="Walter F."/>
            <person name="Albersmeier A."/>
            <person name="Kalinowski J."/>
            <person name="Ruckert C."/>
        </authorList>
    </citation>
    <scope>NUCLEOTIDE SEQUENCE</scope>
    <source>
        <strain evidence="8">CGMCC 1.10859</strain>
    </source>
</reference>
<evidence type="ECO:0000256" key="2">
    <source>
        <dbReference type="ARBA" id="ARBA00022475"/>
    </source>
</evidence>
<protein>
    <submittedName>
        <fullName evidence="8">Alkaline phosphatase</fullName>
    </submittedName>
    <submittedName>
        <fullName evidence="9">Membrane protein DedA, SNARE-associated domain</fullName>
    </submittedName>
</protein>
<evidence type="ECO:0000313" key="10">
    <source>
        <dbReference type="Proteomes" id="UP000199541"/>
    </source>
</evidence>
<sequence length="191" mass="20956">MISLATILSLVQAHGLLLLFLLAVAEGPIVSVIGAYLAKLGFMDVYAVFAVVVAADLIGDMLFYELGRNGSRWLSPKWQHRLRLDDSRIGKLKEHFRDKGGRTLVIGKITHSAGMLVLAAAGAAHMNVAKFLGWNLVATIPKSAFFVILGYSLGYAYKSIDGYLFKASMVMLALIVIAAVAWFTHRWMKRS</sequence>
<reference evidence="8" key="3">
    <citation type="submission" date="2023-06" db="EMBL/GenBank/DDBJ databases">
        <authorList>
            <person name="Sun Q."/>
            <person name="Zhou Y."/>
        </authorList>
    </citation>
    <scope>NUCLEOTIDE SEQUENCE</scope>
    <source>
        <strain evidence="8">CGMCC 1.10859</strain>
    </source>
</reference>
<keyword evidence="3 6" id="KW-0812">Transmembrane</keyword>
<evidence type="ECO:0000313" key="11">
    <source>
        <dbReference type="Proteomes" id="UP000634647"/>
    </source>
</evidence>
<keyword evidence="4 6" id="KW-1133">Transmembrane helix</keyword>
<keyword evidence="5 6" id="KW-0472">Membrane</keyword>
<dbReference type="Proteomes" id="UP000634647">
    <property type="component" value="Unassembled WGS sequence"/>
</dbReference>
<feature type="domain" description="VTT" evidence="7">
    <location>
        <begin position="38"/>
        <end position="152"/>
    </location>
</feature>
<dbReference type="InterPro" id="IPR032816">
    <property type="entry name" value="VTT_dom"/>
</dbReference>
<organism evidence="8 11">
    <name type="scientific">Allgaiera indica</name>
    <dbReference type="NCBI Taxonomy" id="765699"/>
    <lineage>
        <taxon>Bacteria</taxon>
        <taxon>Pseudomonadati</taxon>
        <taxon>Pseudomonadota</taxon>
        <taxon>Alphaproteobacteria</taxon>
        <taxon>Rhodobacterales</taxon>
        <taxon>Paracoccaceae</taxon>
        <taxon>Allgaiera</taxon>
    </lineage>
</organism>
<proteinExistence type="predicted"/>
<evidence type="ECO:0000313" key="9">
    <source>
        <dbReference type="EMBL" id="SDX29963.1"/>
    </source>
</evidence>
<comment type="caution">
    <text evidence="8">The sequence shown here is derived from an EMBL/GenBank/DDBJ whole genome shotgun (WGS) entry which is preliminary data.</text>
</comment>
<evidence type="ECO:0000313" key="8">
    <source>
        <dbReference type="EMBL" id="GHE02436.1"/>
    </source>
</evidence>
<dbReference type="GO" id="GO:0005886">
    <property type="term" value="C:plasma membrane"/>
    <property type="evidence" value="ECO:0007669"/>
    <property type="project" value="UniProtKB-SubCell"/>
</dbReference>
<evidence type="ECO:0000259" key="7">
    <source>
        <dbReference type="Pfam" id="PF09335"/>
    </source>
</evidence>
<feature type="transmembrane region" description="Helical" evidence="6">
    <location>
        <begin position="45"/>
        <end position="64"/>
    </location>
</feature>
<evidence type="ECO:0000256" key="3">
    <source>
        <dbReference type="ARBA" id="ARBA00022692"/>
    </source>
</evidence>
<accession>A0AAN5A017</accession>
<feature type="transmembrane region" description="Helical" evidence="6">
    <location>
        <begin position="163"/>
        <end position="183"/>
    </location>
</feature>
<dbReference type="PANTHER" id="PTHR42709:SF6">
    <property type="entry name" value="UNDECAPRENYL PHOSPHATE TRANSPORTER A"/>
    <property type="match status" value="1"/>
</dbReference>
<dbReference type="EMBL" id="BNAB01000009">
    <property type="protein sequence ID" value="GHE02436.1"/>
    <property type="molecule type" value="Genomic_DNA"/>
</dbReference>
<feature type="transmembrane region" description="Helical" evidence="6">
    <location>
        <begin position="105"/>
        <end position="125"/>
    </location>
</feature>
<dbReference type="InterPro" id="IPR051311">
    <property type="entry name" value="DedA_domain"/>
</dbReference>
<evidence type="ECO:0000256" key="6">
    <source>
        <dbReference type="SAM" id="Phobius"/>
    </source>
</evidence>
<evidence type="ECO:0000256" key="1">
    <source>
        <dbReference type="ARBA" id="ARBA00004651"/>
    </source>
</evidence>
<dbReference type="EMBL" id="FNOB01000013">
    <property type="protein sequence ID" value="SDX29963.1"/>
    <property type="molecule type" value="Genomic_DNA"/>
</dbReference>
<name>A0AAN5A017_9RHOB</name>
<dbReference type="Proteomes" id="UP000199541">
    <property type="component" value="Unassembled WGS sequence"/>
</dbReference>
<dbReference type="AlphaFoldDB" id="A0AAN5A017"/>
<reference evidence="9 10" key="2">
    <citation type="submission" date="2016-10" db="EMBL/GenBank/DDBJ databases">
        <authorList>
            <person name="Varghese N."/>
            <person name="Submissions S."/>
        </authorList>
    </citation>
    <scope>NUCLEOTIDE SEQUENCE [LARGE SCALE GENOMIC DNA]</scope>
    <source>
        <strain evidence="9 10">DSM 24802</strain>
    </source>
</reference>
<keyword evidence="10" id="KW-1185">Reference proteome</keyword>
<keyword evidence="2" id="KW-1003">Cell membrane</keyword>
<dbReference type="Pfam" id="PF09335">
    <property type="entry name" value="VTT_dom"/>
    <property type="match status" value="1"/>
</dbReference>
<comment type="subcellular location">
    <subcellularLocation>
        <location evidence="1">Cell membrane</location>
        <topology evidence="1">Multi-pass membrane protein</topology>
    </subcellularLocation>
</comment>
<feature type="transmembrane region" description="Helical" evidence="6">
    <location>
        <begin position="131"/>
        <end position="151"/>
    </location>
</feature>
<dbReference type="PANTHER" id="PTHR42709">
    <property type="entry name" value="ALKALINE PHOSPHATASE LIKE PROTEIN"/>
    <property type="match status" value="1"/>
</dbReference>